<gene>
    <name evidence="10" type="ORF">AKAME5_000437500</name>
</gene>
<keyword evidence="5 8" id="KW-1133">Transmembrane helix</keyword>
<sequence>EVKYFQFPGELLMRMLKMLILPLVVSSLMSGLAALDAKCSSRLGIMTISYYLWTTFVAVVVGIVMVYIIHPGGAAQKEDSEDSKKPMTSSADALLDLIRSATLPITFKCLLENNHIDRRIIRFVLPVGATINMDGTALYEAVAAIFIAQVNNYELDFGQIITISITATAASIGAAGIPQAGLVTMVIVLTSVGLPTDDITLIIAVDWALDRFRTMVNVMGDALATGIMAHICRKDFVKEGEQVPLICETKPMISIQQMMTYQNQKNGCYQPPPPGSKQDHLSPDVARLIQLEEGIRPIEKKKHAHSSHHKREHRDKDHCSIDMNGLETNV</sequence>
<comment type="subcellular location">
    <subcellularLocation>
        <location evidence="1 8">Membrane</location>
        <topology evidence="1 8">Multi-pass membrane protein</topology>
    </subcellularLocation>
</comment>
<dbReference type="InterPro" id="IPR018107">
    <property type="entry name" value="Na-dicarboxylate_symporter_CS"/>
</dbReference>
<dbReference type="Gene3D" id="1.10.3860.10">
    <property type="entry name" value="Sodium:dicarboxylate symporter"/>
    <property type="match status" value="2"/>
</dbReference>
<comment type="caution">
    <text evidence="10">The sequence shown here is derived from an EMBL/GenBank/DDBJ whole genome shotgun (WGS) entry which is preliminary data.</text>
</comment>
<dbReference type="GO" id="GO:0015501">
    <property type="term" value="F:glutamate:sodium symporter activity"/>
    <property type="evidence" value="ECO:0007669"/>
    <property type="project" value="TreeGrafter"/>
</dbReference>
<dbReference type="GO" id="GO:0005886">
    <property type="term" value="C:plasma membrane"/>
    <property type="evidence" value="ECO:0007669"/>
    <property type="project" value="TreeGrafter"/>
</dbReference>
<dbReference type="PROSITE" id="PS00713">
    <property type="entry name" value="NA_DICARBOXYL_SYMP_1"/>
    <property type="match status" value="1"/>
</dbReference>
<dbReference type="GO" id="GO:0015175">
    <property type="term" value="F:neutral L-amino acid transmembrane transporter activity"/>
    <property type="evidence" value="ECO:0007669"/>
    <property type="project" value="TreeGrafter"/>
</dbReference>
<comment type="similarity">
    <text evidence="8">Belongs to the dicarboxylate/amino acid:cation symporter (DAACS) (TC 2.A.23) family.</text>
</comment>
<evidence type="ECO:0000256" key="1">
    <source>
        <dbReference type="ARBA" id="ARBA00004141"/>
    </source>
</evidence>
<keyword evidence="7" id="KW-0325">Glycoprotein</keyword>
<evidence type="ECO:0000256" key="7">
    <source>
        <dbReference type="ARBA" id="ARBA00023180"/>
    </source>
</evidence>
<feature type="region of interest" description="Disordered" evidence="9">
    <location>
        <begin position="296"/>
        <end position="330"/>
    </location>
</feature>
<evidence type="ECO:0000313" key="10">
    <source>
        <dbReference type="EMBL" id="GLD51295.1"/>
    </source>
</evidence>
<dbReference type="PANTHER" id="PTHR11958">
    <property type="entry name" value="SODIUM/DICARBOXYLATE SYMPORTER-RELATED"/>
    <property type="match status" value="1"/>
</dbReference>
<feature type="compositionally biased region" description="Basic residues" evidence="9">
    <location>
        <begin position="299"/>
        <end position="313"/>
    </location>
</feature>
<dbReference type="InterPro" id="IPR001991">
    <property type="entry name" value="Na-dicarboxylate_symporter"/>
</dbReference>
<dbReference type="Proteomes" id="UP001279410">
    <property type="component" value="Unassembled WGS sequence"/>
</dbReference>
<protein>
    <recommendedName>
        <fullName evidence="8">Amino acid transporter</fullName>
    </recommendedName>
</protein>
<dbReference type="Pfam" id="PF00375">
    <property type="entry name" value="SDF"/>
    <property type="match status" value="2"/>
</dbReference>
<organism evidence="10 11">
    <name type="scientific">Lates japonicus</name>
    <name type="common">Japanese lates</name>
    <dbReference type="NCBI Taxonomy" id="270547"/>
    <lineage>
        <taxon>Eukaryota</taxon>
        <taxon>Metazoa</taxon>
        <taxon>Chordata</taxon>
        <taxon>Craniata</taxon>
        <taxon>Vertebrata</taxon>
        <taxon>Euteleostomi</taxon>
        <taxon>Actinopterygii</taxon>
        <taxon>Neopterygii</taxon>
        <taxon>Teleostei</taxon>
        <taxon>Neoteleostei</taxon>
        <taxon>Acanthomorphata</taxon>
        <taxon>Carangaria</taxon>
        <taxon>Carangaria incertae sedis</taxon>
        <taxon>Centropomidae</taxon>
        <taxon>Lates</taxon>
    </lineage>
</organism>
<evidence type="ECO:0000256" key="2">
    <source>
        <dbReference type="ARBA" id="ARBA00022448"/>
    </source>
</evidence>
<evidence type="ECO:0000313" key="11">
    <source>
        <dbReference type="Proteomes" id="UP001279410"/>
    </source>
</evidence>
<dbReference type="AlphaFoldDB" id="A0AAD3MBV6"/>
<comment type="caution">
    <text evidence="8">Lacks conserved residue(s) required for the propagation of feature annotation.</text>
</comment>
<keyword evidence="6 8" id="KW-0472">Membrane</keyword>
<dbReference type="PANTHER" id="PTHR11958:SF22">
    <property type="entry name" value="EXCITATORY AMINO ACID TRANSPORTER 5"/>
    <property type="match status" value="1"/>
</dbReference>
<proteinExistence type="inferred from homology"/>
<feature type="non-terminal residue" evidence="10">
    <location>
        <position position="330"/>
    </location>
</feature>
<dbReference type="SUPFAM" id="SSF118215">
    <property type="entry name" value="Proton glutamate symport protein"/>
    <property type="match status" value="2"/>
</dbReference>
<evidence type="ECO:0000256" key="5">
    <source>
        <dbReference type="ARBA" id="ARBA00022989"/>
    </source>
</evidence>
<dbReference type="EMBL" id="BRZM01000010">
    <property type="protein sequence ID" value="GLD51295.1"/>
    <property type="molecule type" value="Genomic_DNA"/>
</dbReference>
<dbReference type="GO" id="GO:0005313">
    <property type="term" value="F:L-glutamate transmembrane transporter activity"/>
    <property type="evidence" value="ECO:0007669"/>
    <property type="project" value="TreeGrafter"/>
</dbReference>
<dbReference type="InterPro" id="IPR050746">
    <property type="entry name" value="DAACS"/>
</dbReference>
<dbReference type="InterPro" id="IPR036458">
    <property type="entry name" value="Na:dicarbo_symporter_sf"/>
</dbReference>
<name>A0AAD3MBV6_LATJO</name>
<dbReference type="PROSITE" id="PS00714">
    <property type="entry name" value="NA_DICARBOXYL_SYMP_2"/>
    <property type="match status" value="1"/>
</dbReference>
<evidence type="ECO:0000256" key="6">
    <source>
        <dbReference type="ARBA" id="ARBA00023136"/>
    </source>
</evidence>
<keyword evidence="3 8" id="KW-0812">Transmembrane</keyword>
<dbReference type="PRINTS" id="PR00173">
    <property type="entry name" value="EDTRNSPORT"/>
</dbReference>
<keyword evidence="11" id="KW-1185">Reference proteome</keyword>
<feature type="transmembrane region" description="Helical" evidence="8">
    <location>
        <begin position="50"/>
        <end position="69"/>
    </location>
</feature>
<evidence type="ECO:0000256" key="9">
    <source>
        <dbReference type="SAM" id="MobiDB-lite"/>
    </source>
</evidence>
<keyword evidence="4 8" id="KW-0769">Symport</keyword>
<evidence type="ECO:0000256" key="4">
    <source>
        <dbReference type="ARBA" id="ARBA00022847"/>
    </source>
</evidence>
<evidence type="ECO:0000256" key="3">
    <source>
        <dbReference type="ARBA" id="ARBA00022692"/>
    </source>
</evidence>
<evidence type="ECO:0000256" key="8">
    <source>
        <dbReference type="RuleBase" id="RU361216"/>
    </source>
</evidence>
<keyword evidence="2 8" id="KW-0813">Transport</keyword>
<reference evidence="10" key="1">
    <citation type="submission" date="2022-08" db="EMBL/GenBank/DDBJ databases">
        <title>Genome sequencing of akame (Lates japonicus).</title>
        <authorList>
            <person name="Hashiguchi Y."/>
            <person name="Takahashi H."/>
        </authorList>
    </citation>
    <scope>NUCLEOTIDE SEQUENCE</scope>
    <source>
        <strain evidence="10">Kochi</strain>
    </source>
</reference>
<accession>A0AAD3MBV6</accession>